<name>A0ACB7Y2F7_9ERIC</name>
<evidence type="ECO:0000313" key="2">
    <source>
        <dbReference type="Proteomes" id="UP000828048"/>
    </source>
</evidence>
<protein>
    <submittedName>
        <fullName evidence="1">Uncharacterized protein</fullName>
    </submittedName>
</protein>
<evidence type="ECO:0000313" key="1">
    <source>
        <dbReference type="EMBL" id="KAH7847601.1"/>
    </source>
</evidence>
<reference evidence="1 2" key="1">
    <citation type="journal article" date="2021" name="Hortic Res">
        <title>High-quality reference genome and annotation aids understanding of berry development for evergreen blueberry (Vaccinium darrowii).</title>
        <authorList>
            <person name="Yu J."/>
            <person name="Hulse-Kemp A.M."/>
            <person name="Babiker E."/>
            <person name="Staton M."/>
        </authorList>
    </citation>
    <scope>NUCLEOTIDE SEQUENCE [LARGE SCALE GENOMIC DNA]</scope>
    <source>
        <strain evidence="2">cv. NJ 8807/NJ 8810</strain>
        <tissue evidence="1">Young leaf</tissue>
    </source>
</reference>
<organism evidence="1 2">
    <name type="scientific">Vaccinium darrowii</name>
    <dbReference type="NCBI Taxonomy" id="229202"/>
    <lineage>
        <taxon>Eukaryota</taxon>
        <taxon>Viridiplantae</taxon>
        <taxon>Streptophyta</taxon>
        <taxon>Embryophyta</taxon>
        <taxon>Tracheophyta</taxon>
        <taxon>Spermatophyta</taxon>
        <taxon>Magnoliopsida</taxon>
        <taxon>eudicotyledons</taxon>
        <taxon>Gunneridae</taxon>
        <taxon>Pentapetalae</taxon>
        <taxon>asterids</taxon>
        <taxon>Ericales</taxon>
        <taxon>Ericaceae</taxon>
        <taxon>Vaccinioideae</taxon>
        <taxon>Vaccinieae</taxon>
        <taxon>Vaccinium</taxon>
    </lineage>
</organism>
<keyword evidence="2" id="KW-1185">Reference proteome</keyword>
<sequence length="969" mass="107519">MGGYVHITSHLLLLFFLLFHFVVSEIPAKQKNTMNNLYNLLRNSTDQSYFPWNSTRDPDPCSWEGVICNSNNSFITRFSFNDFLFSDSDFLPVLCQIDTLEHIDLSYNILRSLPSEFMTGCGNLTALRELDFSWNRLSGSLPHFHGFLKLEKLDLSDNMLSGTISLQMDGLASLKYLWLAYNQFTGSVPTHLGKSMVLEQLWLSSNQFVGKIPRDIANYSNLTYIGLRANNLSGSIPDRFGELPNLQFLYLSSNSLSGGIPIDLLSQSNLFSVDLSNNSLEGSLPANISSSLRSLFLGNNRLDGTIPSSFFGSLQKIESLYLDNNSFGGSIPPELSFCKNLTELNLARNQLTGHLPIEITQLKQLSELNVSWNKLTGSIPSSVSRLQNLKKLDLRGNNLSGSIPPELSFCKNLSTLVLARNQLTGHLPIEITQLKQLSELNISWNQLTGSIPFSVSRLQNLNNLDLRGNNLSGSIPESIGNLNSLIELQLGSNKLGGKIPLMPQHLQIALNLSRNLFEGQIPTSLSQLTGLEVLDLSNNRFTGNIPQSFAIMESLTWLVLSNNLLGGPIPDFPAYISVETTGNTGFIETTKPSPTQKTTNVLAYLIIAGTLSAGIFGFVVCFRFRKTQQIPSVATTTNHGNICSIWNYDGKIAYEDIIKATNDFDIKYCIGTGGYGSVYRAQLPSGKVVALKKLHRLEAEDPSFDQCFRNEVQMLTHVRHKNIVKLYGFCLHNRCMFLVYEYMEKGSLFCTLRFDVEASEIGWTQRVNIVEAIAHALSYLHHDHTPPIVHRDISSNNILLNSQLEAFVADFGTARLLHPDSSNQTVIAGTYGYIAPELAYTMVVTEKCDVYSFGVVALEIIMGRHPGDLLSSFTKPSSESIMITDVLDPRLPPPTNPIVAGSIVLVATMAFSCVQPEPKSRPTMRRLSQEFLSRRKALAAPLRTVSLLQLWNRKMDSGQPSNQVISAPV</sequence>
<dbReference type="EMBL" id="CM037155">
    <property type="protein sequence ID" value="KAH7847601.1"/>
    <property type="molecule type" value="Genomic_DNA"/>
</dbReference>
<gene>
    <name evidence="1" type="ORF">Vadar_027977</name>
</gene>
<comment type="caution">
    <text evidence="1">The sequence shown here is derived from an EMBL/GenBank/DDBJ whole genome shotgun (WGS) entry which is preliminary data.</text>
</comment>
<proteinExistence type="predicted"/>
<dbReference type="Proteomes" id="UP000828048">
    <property type="component" value="Chromosome 5"/>
</dbReference>
<accession>A0ACB7Y2F7</accession>